<name>A0A9Q1QFI9_9CARY</name>
<dbReference type="Proteomes" id="UP001153076">
    <property type="component" value="Unassembled WGS sequence"/>
</dbReference>
<gene>
    <name evidence="7" type="ORF">Cgig2_013647</name>
</gene>
<sequence length="508" mass="58205">MVNNPNTCYHHHHHDRDHHTLRKFDDQGLLGISKNMMIKEDQMKLMKRAKSKLFSLLCLCFFSCTLIWLPLFLGFPFPFSYILCGDSSEAENFAHEKVGSNPPTSSLVPNGTIDCDRSHFRTDICYMKGDIRTYSRAFSIFSYASTNLPESNEDQVLQHETIKPYTRKWETSVMNTIDQLHLISKTKPSSLDSDHKCEVWHDIPAIFFSTGGYTGNVYHEFNDGIIPLYITSQHYDKKVIFVVLEYHDWWYTKYAPILSQLSDYPPINFNSDPRTHCFREAIVGLKIHNELAIESSLTKGNKTILDFRNLLGQAFDPFVPLSSSLSLKRPKLLILSRKGSRSITNEHSLIKLAHRVGFDVQVLKPNRNTELASIYSALSTSDVMVGVHGAAMTHLLFLRPSSVLIQVIPLGTDWASETYYGEPAKKLGLKYIGYKINPMESSLYHKYKKNDPILTDPESVNQKGWEFTKRIYLGDQNVTLNLKRFKKLLVQAFEDCRLRNSKSRAGLS</sequence>
<organism evidence="7 8">
    <name type="scientific">Carnegiea gigantea</name>
    <dbReference type="NCBI Taxonomy" id="171969"/>
    <lineage>
        <taxon>Eukaryota</taxon>
        <taxon>Viridiplantae</taxon>
        <taxon>Streptophyta</taxon>
        <taxon>Embryophyta</taxon>
        <taxon>Tracheophyta</taxon>
        <taxon>Spermatophyta</taxon>
        <taxon>Magnoliopsida</taxon>
        <taxon>eudicotyledons</taxon>
        <taxon>Gunneridae</taxon>
        <taxon>Pentapetalae</taxon>
        <taxon>Caryophyllales</taxon>
        <taxon>Cactineae</taxon>
        <taxon>Cactaceae</taxon>
        <taxon>Cactoideae</taxon>
        <taxon>Echinocereeae</taxon>
        <taxon>Carnegiea</taxon>
    </lineage>
</organism>
<dbReference type="GO" id="GO:0016763">
    <property type="term" value="F:pentosyltransferase activity"/>
    <property type="evidence" value="ECO:0007669"/>
    <property type="project" value="UniProtKB-ARBA"/>
</dbReference>
<dbReference type="PANTHER" id="PTHR20961:SF124">
    <property type="entry name" value="GLYCOSYLTRANSFERASE"/>
    <property type="match status" value="1"/>
</dbReference>
<proteinExistence type="predicted"/>
<keyword evidence="5" id="KW-0812">Transmembrane</keyword>
<keyword evidence="4" id="KW-0325">Glycoprotein</keyword>
<dbReference type="AlphaFoldDB" id="A0A9Q1QFI9"/>
<dbReference type="InterPro" id="IPR007657">
    <property type="entry name" value="Glycosyltransferase_61"/>
</dbReference>
<evidence type="ECO:0000256" key="1">
    <source>
        <dbReference type="ARBA" id="ARBA00004323"/>
    </source>
</evidence>
<dbReference type="PANTHER" id="PTHR20961">
    <property type="entry name" value="GLYCOSYLTRANSFERASE"/>
    <property type="match status" value="1"/>
</dbReference>
<dbReference type="GO" id="GO:0000139">
    <property type="term" value="C:Golgi membrane"/>
    <property type="evidence" value="ECO:0007669"/>
    <property type="project" value="UniProtKB-SubCell"/>
</dbReference>
<dbReference type="Pfam" id="PF04577">
    <property type="entry name" value="Glyco_transf_61"/>
    <property type="match status" value="1"/>
</dbReference>
<evidence type="ECO:0000313" key="7">
    <source>
        <dbReference type="EMBL" id="KAJ8440488.1"/>
    </source>
</evidence>
<evidence type="ECO:0000313" key="8">
    <source>
        <dbReference type="Proteomes" id="UP001153076"/>
    </source>
</evidence>
<evidence type="ECO:0000256" key="3">
    <source>
        <dbReference type="ARBA" id="ARBA00022679"/>
    </source>
</evidence>
<keyword evidence="5" id="KW-0472">Membrane</keyword>
<evidence type="ECO:0000256" key="2">
    <source>
        <dbReference type="ARBA" id="ARBA00022676"/>
    </source>
</evidence>
<keyword evidence="5" id="KW-1133">Transmembrane helix</keyword>
<reference evidence="7" key="1">
    <citation type="submission" date="2022-04" db="EMBL/GenBank/DDBJ databases">
        <title>Carnegiea gigantea Genome sequencing and assembly v2.</title>
        <authorList>
            <person name="Copetti D."/>
            <person name="Sanderson M.J."/>
            <person name="Burquez A."/>
            <person name="Wojciechowski M.F."/>
        </authorList>
    </citation>
    <scope>NUCLEOTIDE SEQUENCE</scope>
    <source>
        <strain evidence="7">SGP5-SGP5p</strain>
        <tissue evidence="7">Aerial part</tissue>
    </source>
</reference>
<dbReference type="OrthoDB" id="529273at2759"/>
<evidence type="ECO:0000259" key="6">
    <source>
        <dbReference type="Pfam" id="PF04577"/>
    </source>
</evidence>
<dbReference type="EMBL" id="JAKOGI010000189">
    <property type="protein sequence ID" value="KAJ8440488.1"/>
    <property type="molecule type" value="Genomic_DNA"/>
</dbReference>
<protein>
    <recommendedName>
        <fullName evidence="6">Glycosyltransferase 61 catalytic domain-containing protein</fullName>
    </recommendedName>
</protein>
<comment type="subcellular location">
    <subcellularLocation>
        <location evidence="1">Golgi apparatus membrane</location>
        <topology evidence="1">Single-pass type II membrane protein</topology>
    </subcellularLocation>
</comment>
<evidence type="ECO:0000256" key="4">
    <source>
        <dbReference type="ARBA" id="ARBA00023180"/>
    </source>
</evidence>
<feature type="transmembrane region" description="Helical" evidence="5">
    <location>
        <begin position="53"/>
        <end position="75"/>
    </location>
</feature>
<dbReference type="InterPro" id="IPR049625">
    <property type="entry name" value="Glyco_transf_61_cat"/>
</dbReference>
<accession>A0A9Q1QFI9</accession>
<keyword evidence="3" id="KW-0808">Transferase</keyword>
<comment type="caution">
    <text evidence="7">The sequence shown here is derived from an EMBL/GenBank/DDBJ whole genome shotgun (WGS) entry which is preliminary data.</text>
</comment>
<keyword evidence="8" id="KW-1185">Reference proteome</keyword>
<evidence type="ECO:0000256" key="5">
    <source>
        <dbReference type="SAM" id="Phobius"/>
    </source>
</evidence>
<keyword evidence="2" id="KW-0328">Glycosyltransferase</keyword>
<feature type="domain" description="Glycosyltransferase 61 catalytic" evidence="6">
    <location>
        <begin position="307"/>
        <end position="405"/>
    </location>
</feature>